<keyword evidence="6 7" id="KW-0472">Membrane</keyword>
<evidence type="ECO:0000259" key="9">
    <source>
        <dbReference type="Pfam" id="PF12704"/>
    </source>
</evidence>
<evidence type="ECO:0000256" key="1">
    <source>
        <dbReference type="ARBA" id="ARBA00004651"/>
    </source>
</evidence>
<dbReference type="InterPro" id="IPR051447">
    <property type="entry name" value="Lipoprotein-release_system"/>
</dbReference>
<accession>A0ABP4DVA3</accession>
<keyword evidence="3" id="KW-1003">Cell membrane</keyword>
<feature type="transmembrane region" description="Helical" evidence="7">
    <location>
        <begin position="357"/>
        <end position="380"/>
    </location>
</feature>
<dbReference type="InterPro" id="IPR003838">
    <property type="entry name" value="ABC3_permease_C"/>
</dbReference>
<feature type="transmembrane region" description="Helical" evidence="7">
    <location>
        <begin position="691"/>
        <end position="721"/>
    </location>
</feature>
<evidence type="ECO:0008006" key="12">
    <source>
        <dbReference type="Google" id="ProtNLM"/>
    </source>
</evidence>
<feature type="transmembrane region" description="Helical" evidence="7">
    <location>
        <begin position="312"/>
        <end position="337"/>
    </location>
</feature>
<feature type="domain" description="ABC3 transporter permease C-terminal" evidence="8">
    <location>
        <begin position="265"/>
        <end position="386"/>
    </location>
</feature>
<dbReference type="EMBL" id="BAAALD010000007">
    <property type="protein sequence ID" value="GAA1073705.1"/>
    <property type="molecule type" value="Genomic_DNA"/>
</dbReference>
<dbReference type="Proteomes" id="UP001499987">
    <property type="component" value="Unassembled WGS sequence"/>
</dbReference>
<keyword evidence="4 7" id="KW-0812">Transmembrane</keyword>
<name>A0ABP4DVA3_9ACTN</name>
<feature type="transmembrane region" description="Helical" evidence="7">
    <location>
        <begin position="741"/>
        <end position="763"/>
    </location>
</feature>
<gene>
    <name evidence="10" type="ORF">GCM10009663_12400</name>
</gene>
<feature type="domain" description="ABC3 transporter permease C-terminal" evidence="8">
    <location>
        <begin position="650"/>
        <end position="769"/>
    </location>
</feature>
<proteinExistence type="inferred from homology"/>
<sequence length="777" mass="78227">MRAALRWIRADLASHRLPALLVVLATAGVSAALLLAGALLNNVTGPWQRQFARADGAHVWIETRTDHADTALARLPGITAVGGPYDTTAATLTGRNGRPVTGPELPLSLRATDPGPPAVSAPLPVAGGRLDAARPDGIVLEHSLASAAWARPGDRLTLRGPDGRSHTLTVLGIADSPDRARYPDLRPGLAWVLPGTLDTVQPTAALRGHAVGLRLAHPADADYTAQRAVTTLGGDVTRVATWTDARDSHERESRPAGLLLGLCGLAALAAAALAVAGAAAGRISSRLGDIATLKALGFTPAGIARMFVAQHLLLAAAGLLIGGAGALAAAALLPALAPDPGVTATPWALARAVFGSGPLALLAAPACLVTVAAASALPALRAARIPAVPPAEGEPAQDRPPRPARLALLRRLPPALVLGVRGAVRGLGRTAATALRIAVPVLACTLALTAWSTLDGLGRTATAGSAAALTVRAAGPDDPLPAALAADPAVSGVHPGADREALAPGQSATVTLRALGTTDRPYPFDVVEGRPVRATGEAVAGQGALDLLGIRVGQWARVTTDGTPRILHVVGRVVEPDRGGRIVSTGLDTLADATTTDPRPDYWTLTLRPGADADQVSAALAAAFPGRLDVRPTTAPFAGLATVRAAVVGLVALLALITLAELLTVAAVALRAHRRDLALLRTIGLTPRQAMALVVTRCATVALLGGLLGAALGVPLALALIDAQGAATGVGAGLAHPPSAAALTTLVTAAVLTAAAAAALPALRAAREPAGEVLHRI</sequence>
<evidence type="ECO:0000256" key="5">
    <source>
        <dbReference type="ARBA" id="ARBA00022989"/>
    </source>
</evidence>
<comment type="similarity">
    <text evidence="2">Belongs to the ABC-4 integral membrane protein family. LolC/E subfamily.</text>
</comment>
<dbReference type="PANTHER" id="PTHR30489">
    <property type="entry name" value="LIPOPROTEIN-RELEASING SYSTEM TRANSMEMBRANE PROTEIN LOLE"/>
    <property type="match status" value="1"/>
</dbReference>
<evidence type="ECO:0000256" key="6">
    <source>
        <dbReference type="ARBA" id="ARBA00023136"/>
    </source>
</evidence>
<evidence type="ECO:0000313" key="10">
    <source>
        <dbReference type="EMBL" id="GAA1073705.1"/>
    </source>
</evidence>
<comment type="caution">
    <text evidence="10">The sequence shown here is derived from an EMBL/GenBank/DDBJ whole genome shotgun (WGS) entry which is preliminary data.</text>
</comment>
<feature type="domain" description="MacB-like periplasmic core" evidence="9">
    <location>
        <begin position="20"/>
        <end position="226"/>
    </location>
</feature>
<dbReference type="RefSeq" id="WP_344622464.1">
    <property type="nucleotide sequence ID" value="NZ_BAAALD010000007.1"/>
</dbReference>
<comment type="subcellular location">
    <subcellularLocation>
        <location evidence="1">Cell membrane</location>
        <topology evidence="1">Multi-pass membrane protein</topology>
    </subcellularLocation>
</comment>
<evidence type="ECO:0000256" key="3">
    <source>
        <dbReference type="ARBA" id="ARBA00022475"/>
    </source>
</evidence>
<feature type="transmembrane region" description="Helical" evidence="7">
    <location>
        <begin position="434"/>
        <end position="454"/>
    </location>
</feature>
<feature type="transmembrane region" description="Helical" evidence="7">
    <location>
        <begin position="256"/>
        <end position="280"/>
    </location>
</feature>
<evidence type="ECO:0000256" key="7">
    <source>
        <dbReference type="SAM" id="Phobius"/>
    </source>
</evidence>
<dbReference type="InterPro" id="IPR025857">
    <property type="entry name" value="MacB_PCD"/>
</dbReference>
<dbReference type="Pfam" id="PF12704">
    <property type="entry name" value="MacB_PCD"/>
    <property type="match status" value="1"/>
</dbReference>
<reference evidence="11" key="1">
    <citation type="journal article" date="2019" name="Int. J. Syst. Evol. Microbiol.">
        <title>The Global Catalogue of Microorganisms (GCM) 10K type strain sequencing project: providing services to taxonomists for standard genome sequencing and annotation.</title>
        <authorList>
            <consortium name="The Broad Institute Genomics Platform"/>
            <consortium name="The Broad Institute Genome Sequencing Center for Infectious Disease"/>
            <person name="Wu L."/>
            <person name="Ma J."/>
        </authorList>
    </citation>
    <scope>NUCLEOTIDE SEQUENCE [LARGE SCALE GENOMIC DNA]</scope>
    <source>
        <strain evidence="11">JCM 13002</strain>
    </source>
</reference>
<keyword evidence="5 7" id="KW-1133">Transmembrane helix</keyword>
<evidence type="ECO:0000259" key="8">
    <source>
        <dbReference type="Pfam" id="PF02687"/>
    </source>
</evidence>
<protein>
    <recommendedName>
        <fullName evidence="12">ABC transporter permease</fullName>
    </recommendedName>
</protein>
<evidence type="ECO:0000313" key="11">
    <source>
        <dbReference type="Proteomes" id="UP001499987"/>
    </source>
</evidence>
<organism evidence="10 11">
    <name type="scientific">Kitasatospora arboriphila</name>
    <dbReference type="NCBI Taxonomy" id="258052"/>
    <lineage>
        <taxon>Bacteria</taxon>
        <taxon>Bacillati</taxon>
        <taxon>Actinomycetota</taxon>
        <taxon>Actinomycetes</taxon>
        <taxon>Kitasatosporales</taxon>
        <taxon>Streptomycetaceae</taxon>
        <taxon>Kitasatospora</taxon>
    </lineage>
</organism>
<evidence type="ECO:0000256" key="4">
    <source>
        <dbReference type="ARBA" id="ARBA00022692"/>
    </source>
</evidence>
<dbReference type="PANTHER" id="PTHR30489:SF0">
    <property type="entry name" value="LIPOPROTEIN-RELEASING SYSTEM TRANSMEMBRANE PROTEIN LOLE"/>
    <property type="match status" value="1"/>
</dbReference>
<keyword evidence="11" id="KW-1185">Reference proteome</keyword>
<feature type="transmembrane region" description="Helical" evidence="7">
    <location>
        <begin position="646"/>
        <end position="670"/>
    </location>
</feature>
<evidence type="ECO:0000256" key="2">
    <source>
        <dbReference type="ARBA" id="ARBA00005236"/>
    </source>
</evidence>
<dbReference type="Pfam" id="PF02687">
    <property type="entry name" value="FtsX"/>
    <property type="match status" value="2"/>
</dbReference>